<reference evidence="4" key="1">
    <citation type="journal article" date="2021" name="Proc. Natl. Acad. Sci. U.S.A.">
        <title>A Catalog of Tens of Thousands of Viruses from Human Metagenomes Reveals Hidden Associations with Chronic Diseases.</title>
        <authorList>
            <person name="Tisza M.J."/>
            <person name="Buck C.B."/>
        </authorList>
    </citation>
    <scope>NUCLEOTIDE SEQUENCE</scope>
    <source>
        <strain evidence="4">CtLeG9</strain>
    </source>
</reference>
<sequence>MRRVPETNYAARDMFGKGKHGFQPGDKSTGSIATIPGAAFMNSIQEEIANAIEKSGMTLNPDDNQQLFKAISLVAGGAGKIESIEALRKLNGGFAAVLLNAYYAGGTTGGGVFIADTADKTTADNGGTVIVSADGTRWKRALFGGVSLSLYDFGYAASKNNALATLNAAETAALGVVVDCLGLSIDTGNSYPQKNKYTNGKFVINGKTVDVQYQAIRNGIGRFIAGSGAAASLKSGEWTGAGVVVIGEGAMEKTEKCVSAIAIGDRAQGFSRISRDNIAIGADSLINVQADTEWYEQSRMSGTRNIGIGGNAGRGITSGYANVSIGRNAGQGLGTGYSNVALGSAALAGTAPIGLTGDIEVFWTSPTSRTVAIGESALQMYQGRDAQTAVGGGAAKNTKTAEKVTVLGAAALENLERTRAPNGGDVLWNGTESGSYIQNGHNITLNFGNIRGAQVGYWVGIRLTSGDAATVQGDVVPVEVTAAAGNSLTIRSPKELNASGNAELKYVYSTSSSATKNEELTVIGTNALKNAVSGAYTTVVGADAMVSSDNPQKTVAIGASALRNGTHLSSVAVGYWCGPTISSEQSVFIGDSAGYRNVQGTVLSGKITNSIAIGYGARLNGDNEIQIGSTGQTLYAPTSVNIRSDGRDKADVKPLENGLQFVMKLKPVTGYYDRRDAYVDELFADLPEEERAVKVCEWWKNPTKDGRHKEDRLQHWFIAQDIAALEDEYGRLPMVNEKNDTYTIEYETFIPVLTKAIQEMAARIETLETEIKELKK</sequence>
<dbReference type="GO" id="GO:0098015">
    <property type="term" value="C:virus tail"/>
    <property type="evidence" value="ECO:0007669"/>
    <property type="project" value="UniProtKB-KW"/>
</dbReference>
<dbReference type="EMBL" id="BK032495">
    <property type="protein sequence ID" value="DAF42493.1"/>
    <property type="molecule type" value="Genomic_DNA"/>
</dbReference>
<evidence type="ECO:0000256" key="1">
    <source>
        <dbReference type="ARBA" id="ARBA00004328"/>
    </source>
</evidence>
<evidence type="ECO:0000259" key="3">
    <source>
        <dbReference type="PROSITE" id="PS51688"/>
    </source>
</evidence>
<proteinExistence type="predicted"/>
<keyword evidence="2" id="KW-0946">Virion</keyword>
<evidence type="ECO:0000313" key="4">
    <source>
        <dbReference type="EMBL" id="DAF42493.1"/>
    </source>
</evidence>
<dbReference type="InterPro" id="IPR030392">
    <property type="entry name" value="S74_ICA"/>
</dbReference>
<evidence type="ECO:0000256" key="2">
    <source>
        <dbReference type="ARBA" id="ARBA00022732"/>
    </source>
</evidence>
<dbReference type="InterPro" id="IPR011049">
    <property type="entry name" value="Serralysin-like_metalloprot_C"/>
</dbReference>
<accession>A0A8S5RUQ7</accession>
<dbReference type="PROSITE" id="PS51688">
    <property type="entry name" value="ICA"/>
    <property type="match status" value="1"/>
</dbReference>
<dbReference type="Gene3D" id="2.150.10.10">
    <property type="entry name" value="Serralysin-like metalloprotease, C-terminal"/>
    <property type="match status" value="1"/>
</dbReference>
<name>A0A8S5RUQ7_9CAUD</name>
<feature type="domain" description="Peptidase S74" evidence="3">
    <location>
        <begin position="644"/>
        <end position="771"/>
    </location>
</feature>
<organism evidence="4">
    <name type="scientific">Siphoviridae sp. ctLeG9</name>
    <dbReference type="NCBI Taxonomy" id="2827848"/>
    <lineage>
        <taxon>Viruses</taxon>
        <taxon>Duplodnaviria</taxon>
        <taxon>Heunggongvirae</taxon>
        <taxon>Uroviricota</taxon>
        <taxon>Caudoviricetes</taxon>
    </lineage>
</organism>
<keyword evidence="2" id="KW-1227">Viral tail protein</keyword>
<comment type="subcellular location">
    <subcellularLocation>
        <location evidence="1">Virion</location>
    </subcellularLocation>
</comment>
<protein>
    <submittedName>
        <fullName evidence="4">Tail fiber protein</fullName>
    </submittedName>
</protein>